<dbReference type="InterPro" id="IPR013783">
    <property type="entry name" value="Ig-like_fold"/>
</dbReference>
<dbReference type="InterPro" id="IPR000160">
    <property type="entry name" value="GGDEF_dom"/>
</dbReference>
<keyword evidence="4" id="KW-0812">Transmembrane</keyword>
<dbReference type="EC" id="2.7.7.65" evidence="2"/>
<dbReference type="Gene3D" id="2.60.40.10">
    <property type="entry name" value="Immunoglobulins"/>
    <property type="match status" value="1"/>
</dbReference>
<evidence type="ECO:0000256" key="1">
    <source>
        <dbReference type="ARBA" id="ARBA00001946"/>
    </source>
</evidence>
<dbReference type="InterPro" id="IPR050469">
    <property type="entry name" value="Diguanylate_Cyclase"/>
</dbReference>
<dbReference type="Gene3D" id="2.130.10.10">
    <property type="entry name" value="YVTN repeat-like/Quinoprotein amine dehydrogenase"/>
    <property type="match status" value="3"/>
</dbReference>
<dbReference type="SUPFAM" id="SSF55073">
    <property type="entry name" value="Nucleotide cyclase"/>
    <property type="match status" value="1"/>
</dbReference>
<dbReference type="GO" id="GO:0043709">
    <property type="term" value="P:cell adhesion involved in single-species biofilm formation"/>
    <property type="evidence" value="ECO:0007669"/>
    <property type="project" value="TreeGrafter"/>
</dbReference>
<reference evidence="6 7" key="1">
    <citation type="submission" date="2018-06" db="EMBL/GenBank/DDBJ databases">
        <title>Freshwater and sediment microbial communities from various areas in North America, analyzing microbe dynamics in response to fracking.</title>
        <authorList>
            <person name="Lamendella R."/>
        </authorList>
    </citation>
    <scope>NUCLEOTIDE SEQUENCE [LARGE SCALE GENOMIC DNA]</scope>
    <source>
        <strain evidence="6 7">99A</strain>
    </source>
</reference>
<keyword evidence="4" id="KW-0472">Membrane</keyword>
<organism evidence="6 7">
    <name type="scientific">Vibrio diazotrophicus</name>
    <dbReference type="NCBI Taxonomy" id="685"/>
    <lineage>
        <taxon>Bacteria</taxon>
        <taxon>Pseudomonadati</taxon>
        <taxon>Pseudomonadota</taxon>
        <taxon>Gammaproteobacteria</taxon>
        <taxon>Vibrionales</taxon>
        <taxon>Vibrionaceae</taxon>
        <taxon>Vibrio</taxon>
    </lineage>
</organism>
<comment type="catalytic activity">
    <reaction evidence="3">
        <text>2 GTP = 3',3'-c-di-GMP + 2 diphosphate</text>
        <dbReference type="Rhea" id="RHEA:24898"/>
        <dbReference type="ChEBI" id="CHEBI:33019"/>
        <dbReference type="ChEBI" id="CHEBI:37565"/>
        <dbReference type="ChEBI" id="CHEBI:58805"/>
        <dbReference type="EC" id="2.7.7.65"/>
    </reaction>
</comment>
<protein>
    <recommendedName>
        <fullName evidence="2">diguanylate cyclase</fullName>
        <ecNumber evidence="2">2.7.7.65</ecNumber>
    </recommendedName>
</protein>
<dbReference type="SMART" id="SM00267">
    <property type="entry name" value="GGDEF"/>
    <property type="match status" value="1"/>
</dbReference>
<dbReference type="FunFam" id="3.30.70.270:FF:000001">
    <property type="entry name" value="Diguanylate cyclase domain protein"/>
    <property type="match status" value="1"/>
</dbReference>
<dbReference type="Proteomes" id="UP000248729">
    <property type="component" value="Unassembled WGS sequence"/>
</dbReference>
<dbReference type="EMBL" id="QLTR01000037">
    <property type="protein sequence ID" value="RAS57133.1"/>
    <property type="molecule type" value="Genomic_DNA"/>
</dbReference>
<keyword evidence="4" id="KW-1133">Transmembrane helix</keyword>
<evidence type="ECO:0000313" key="6">
    <source>
        <dbReference type="EMBL" id="RAS57133.1"/>
    </source>
</evidence>
<dbReference type="NCBIfam" id="TIGR00254">
    <property type="entry name" value="GGDEF"/>
    <property type="match status" value="1"/>
</dbReference>
<dbReference type="RefSeq" id="WP_258401253.1">
    <property type="nucleotide sequence ID" value="NZ_JBJKCE010000001.1"/>
</dbReference>
<feature type="transmembrane region" description="Helical" evidence="4">
    <location>
        <begin position="752"/>
        <end position="772"/>
    </location>
</feature>
<dbReference type="SUPFAM" id="SSF63829">
    <property type="entry name" value="Calcium-dependent phosphotriesterase"/>
    <property type="match status" value="3"/>
</dbReference>
<evidence type="ECO:0000256" key="3">
    <source>
        <dbReference type="ARBA" id="ARBA00034247"/>
    </source>
</evidence>
<evidence type="ECO:0000259" key="5">
    <source>
        <dbReference type="PROSITE" id="PS50887"/>
    </source>
</evidence>
<name>A0A329E009_VIBDI</name>
<dbReference type="InterPro" id="IPR011110">
    <property type="entry name" value="Reg_prop"/>
</dbReference>
<gene>
    <name evidence="6" type="ORF">DET48_13724</name>
</gene>
<evidence type="ECO:0000313" key="7">
    <source>
        <dbReference type="Proteomes" id="UP000248729"/>
    </source>
</evidence>
<dbReference type="InterPro" id="IPR011123">
    <property type="entry name" value="Y_Y_Y"/>
</dbReference>
<dbReference type="Gene3D" id="3.30.70.270">
    <property type="match status" value="1"/>
</dbReference>
<evidence type="ECO:0000256" key="2">
    <source>
        <dbReference type="ARBA" id="ARBA00012528"/>
    </source>
</evidence>
<dbReference type="Pfam" id="PF07494">
    <property type="entry name" value="Reg_prop"/>
    <property type="match status" value="5"/>
</dbReference>
<dbReference type="Pfam" id="PF07495">
    <property type="entry name" value="Y_Y_Y"/>
    <property type="match status" value="1"/>
</dbReference>
<feature type="domain" description="GGDEF" evidence="5">
    <location>
        <begin position="834"/>
        <end position="965"/>
    </location>
</feature>
<dbReference type="PROSITE" id="PS50887">
    <property type="entry name" value="GGDEF"/>
    <property type="match status" value="1"/>
</dbReference>
<dbReference type="PANTHER" id="PTHR45138:SF9">
    <property type="entry name" value="DIGUANYLATE CYCLASE DGCM-RELATED"/>
    <property type="match status" value="1"/>
</dbReference>
<dbReference type="GO" id="GO:0005886">
    <property type="term" value="C:plasma membrane"/>
    <property type="evidence" value="ECO:0007669"/>
    <property type="project" value="TreeGrafter"/>
</dbReference>
<evidence type="ECO:0000256" key="4">
    <source>
        <dbReference type="SAM" id="Phobius"/>
    </source>
</evidence>
<dbReference type="CDD" id="cd01949">
    <property type="entry name" value="GGDEF"/>
    <property type="match status" value="1"/>
</dbReference>
<dbReference type="GO" id="GO:0052621">
    <property type="term" value="F:diguanylate cyclase activity"/>
    <property type="evidence" value="ECO:0007669"/>
    <property type="project" value="UniProtKB-EC"/>
</dbReference>
<proteinExistence type="predicted"/>
<dbReference type="InterPro" id="IPR043128">
    <property type="entry name" value="Rev_trsase/Diguanyl_cyclase"/>
</dbReference>
<dbReference type="Pfam" id="PF00990">
    <property type="entry name" value="GGDEF"/>
    <property type="match status" value="1"/>
</dbReference>
<dbReference type="InterPro" id="IPR015943">
    <property type="entry name" value="WD40/YVTN_repeat-like_dom_sf"/>
</dbReference>
<comment type="caution">
    <text evidence="6">The sequence shown here is derived from an EMBL/GenBank/DDBJ whole genome shotgun (WGS) entry which is preliminary data.</text>
</comment>
<comment type="cofactor">
    <cofactor evidence="1">
        <name>Mg(2+)</name>
        <dbReference type="ChEBI" id="CHEBI:18420"/>
    </cofactor>
</comment>
<accession>A0A329E009</accession>
<sequence>MISPQYSSTRRFIIFIILGVLAPVFAWAKASLMTPNSLSDYYVDTWTSTEGLPHNSINAIAQTQDGYLWFATWEGVARYNGLEFRLFDRGPITHMLDSGTRALVSDQNNSLWVGGARGSLSLRSGFTWHSQPAAPSMVNHVLIDHSGNQWLAIEGQGVVRRQKNTDGSYGESVWILENISAYRLIKNNANEVFAGTEKGLYQLSEHSSARIETTQFDKVYYLSLSHNGDLLLGTNRGAWRYDGKELSLIDPRINNTVVTVVEQDSAGNIWLGTINKGLARLSDNTLEFLDASKGLPNNRVLSWYQDIENSIWVGTNGGLIRLRNAPFMSITQDKGLVGNYVRTVLSIDDETLLVGTSNGLSIIKQSCPEPALNDDISLSVLSLANASDGGAWVGTYQNGLMKWNNGSIEPILTDKEGLPTNEVRAILEDSQHNLWIGTPFGVVKKQPDGTMQHFTQQNGLSDDYVMALAEDELGHIWVGTGVGVGYWDNDKFENLELDQLEQAQYAFGFYIELGYVWIATDRGIIRYRLSDQSSALVGRPQGLPIDKFFQIQKDDDGYFWLSSNRGVWKINADRAHDVADGKESSIVFEHFDETDGMASSQANGGSNPASAKLSSGSIYIATAKGVASIHPNKLHTLSSNPLPLVLQSVRFDSNYINPEAMPIVPAGTSRVSINYVGLGYVMSERIEYRTKLEGFDNTWSERRNTRSAEFTNLRPGHYKFLVSARYPYGNWTEAKVLYEFDVEPLFWQRKEVIVFIILSLLVLIGSGVFWRIQSLKRSELRLKQQVALQTHELRSQATMFEKLSHEDELTGLANRRAFDSKLKELFDKARESGEVLQLAVLDIDHFKRINDKYSHLVGDHAIVEVVDVLKRHIESDTLLARWGGEEFTLLFVSDTHQSDDYLELLRSAIEAHSFDDVASQLKITVSIGVSSSEYLSDYEDLLKLADHALLKAKRNGRNRVERISV</sequence>
<dbReference type="AlphaFoldDB" id="A0A329E009"/>
<dbReference type="PANTHER" id="PTHR45138">
    <property type="entry name" value="REGULATORY COMPONENTS OF SENSORY TRANSDUCTION SYSTEM"/>
    <property type="match status" value="1"/>
</dbReference>
<dbReference type="GO" id="GO:1902201">
    <property type="term" value="P:negative regulation of bacterial-type flagellum-dependent cell motility"/>
    <property type="evidence" value="ECO:0007669"/>
    <property type="project" value="TreeGrafter"/>
</dbReference>
<dbReference type="InterPro" id="IPR029787">
    <property type="entry name" value="Nucleotide_cyclase"/>
</dbReference>